<reference evidence="8 9" key="1">
    <citation type="journal article" date="2014" name="Genome Announc.">
        <title>Draft Genome Sequence of Lutibaculum baratangense Strain AMV1T, Isolated from a Mud Volcano in Andamans, India.</title>
        <authorList>
            <person name="Singh A."/>
            <person name="Sreenivas A."/>
            <person name="Sathyanarayana Reddy G."/>
            <person name="Pinnaka A.K."/>
            <person name="Shivaji S."/>
        </authorList>
    </citation>
    <scope>NUCLEOTIDE SEQUENCE [LARGE SCALE GENOMIC DNA]</scope>
    <source>
        <strain evidence="8 9">AMV1</strain>
    </source>
</reference>
<dbReference type="PANTHER" id="PTHR33692:SF1">
    <property type="entry name" value="RIBOSOME MATURATION FACTOR RIMM"/>
    <property type="match status" value="1"/>
</dbReference>
<dbReference type="InterPro" id="IPR036976">
    <property type="entry name" value="RimM_N_sf"/>
</dbReference>
<dbReference type="STRING" id="631454.N177_0858"/>
<feature type="domain" description="RimM N-terminal" evidence="6">
    <location>
        <begin position="9"/>
        <end position="88"/>
    </location>
</feature>
<keyword evidence="2 5" id="KW-0690">Ribosome biogenesis</keyword>
<gene>
    <name evidence="5" type="primary">rimM</name>
    <name evidence="8" type="ORF">N177_0858</name>
</gene>
<evidence type="ECO:0000256" key="1">
    <source>
        <dbReference type="ARBA" id="ARBA00022490"/>
    </source>
</evidence>
<dbReference type="GO" id="GO:0005737">
    <property type="term" value="C:cytoplasm"/>
    <property type="evidence" value="ECO:0007669"/>
    <property type="project" value="UniProtKB-SubCell"/>
</dbReference>
<keyword evidence="1 5" id="KW-0963">Cytoplasm</keyword>
<comment type="caution">
    <text evidence="8">The sequence shown here is derived from an EMBL/GenBank/DDBJ whole genome shotgun (WGS) entry which is preliminary data.</text>
</comment>
<dbReference type="InterPro" id="IPR056792">
    <property type="entry name" value="PRC_RimM"/>
</dbReference>
<dbReference type="RefSeq" id="WP_023431004.1">
    <property type="nucleotide sequence ID" value="NZ_AWXZ01000015.1"/>
</dbReference>
<dbReference type="InterPro" id="IPR009000">
    <property type="entry name" value="Transl_B-barrel_sf"/>
</dbReference>
<evidence type="ECO:0000256" key="5">
    <source>
        <dbReference type="HAMAP-Rule" id="MF_00014"/>
    </source>
</evidence>
<proteinExistence type="inferred from homology"/>
<dbReference type="GO" id="GO:0042274">
    <property type="term" value="P:ribosomal small subunit biogenesis"/>
    <property type="evidence" value="ECO:0007669"/>
    <property type="project" value="UniProtKB-UniRule"/>
</dbReference>
<evidence type="ECO:0000313" key="9">
    <source>
        <dbReference type="Proteomes" id="UP000017819"/>
    </source>
</evidence>
<dbReference type="SUPFAM" id="SSF50447">
    <property type="entry name" value="Translation proteins"/>
    <property type="match status" value="1"/>
</dbReference>
<dbReference type="Pfam" id="PF24986">
    <property type="entry name" value="PRC_RimM"/>
    <property type="match status" value="1"/>
</dbReference>
<dbReference type="OrthoDB" id="9788191at2"/>
<evidence type="ECO:0000256" key="2">
    <source>
        <dbReference type="ARBA" id="ARBA00022517"/>
    </source>
</evidence>
<keyword evidence="9" id="KW-1185">Reference proteome</keyword>
<dbReference type="eggNOG" id="COG0806">
    <property type="taxonomic scope" value="Bacteria"/>
</dbReference>
<sequence length="183" mass="19686">MADDGKRVCVARIGAPHGVRGAVRLFAFTADPADVAAYGPLETEDGRRRLTIRSLKPGKDVLIAEFTGVADREAADALKNVRLYVDRTSLPEPEAEDEWYHADLIGLSVSNGAGETVGEVIAVQDFGGGDLLEIRWDGRRQTVYLPFTRDAVPVVDVKGGFLIVDPPAGLLDEGGTEDREEAP</sequence>
<dbReference type="PANTHER" id="PTHR33692">
    <property type="entry name" value="RIBOSOME MATURATION FACTOR RIMM"/>
    <property type="match status" value="1"/>
</dbReference>
<dbReference type="PATRIC" id="fig|631454.5.peg.845"/>
<dbReference type="GO" id="GO:0006364">
    <property type="term" value="P:rRNA processing"/>
    <property type="evidence" value="ECO:0007669"/>
    <property type="project" value="UniProtKB-UniRule"/>
</dbReference>
<dbReference type="NCBIfam" id="TIGR02273">
    <property type="entry name" value="16S_RimM"/>
    <property type="match status" value="1"/>
</dbReference>
<organism evidence="8 9">
    <name type="scientific">Lutibaculum baratangense AMV1</name>
    <dbReference type="NCBI Taxonomy" id="631454"/>
    <lineage>
        <taxon>Bacteria</taxon>
        <taxon>Pseudomonadati</taxon>
        <taxon>Pseudomonadota</taxon>
        <taxon>Alphaproteobacteria</taxon>
        <taxon>Hyphomicrobiales</taxon>
        <taxon>Tepidamorphaceae</taxon>
        <taxon>Lutibaculum</taxon>
    </lineage>
</organism>
<evidence type="ECO:0000313" key="8">
    <source>
        <dbReference type="EMBL" id="ESR26358.1"/>
    </source>
</evidence>
<comment type="domain">
    <text evidence="5">The PRC barrel domain binds ribosomal protein uS19.</text>
</comment>
<dbReference type="Proteomes" id="UP000017819">
    <property type="component" value="Unassembled WGS sequence"/>
</dbReference>
<dbReference type="Gene3D" id="2.30.30.240">
    <property type="entry name" value="PRC-barrel domain"/>
    <property type="match status" value="1"/>
</dbReference>
<keyword evidence="4 5" id="KW-0143">Chaperone</keyword>
<dbReference type="InterPro" id="IPR011961">
    <property type="entry name" value="RimM"/>
</dbReference>
<dbReference type="InterPro" id="IPR002676">
    <property type="entry name" value="RimM_N"/>
</dbReference>
<dbReference type="SUPFAM" id="SSF50346">
    <property type="entry name" value="PRC-barrel domain"/>
    <property type="match status" value="1"/>
</dbReference>
<dbReference type="HAMAP" id="MF_00014">
    <property type="entry name" value="Ribosome_mat_RimM"/>
    <property type="match status" value="1"/>
</dbReference>
<dbReference type="GO" id="GO:0005840">
    <property type="term" value="C:ribosome"/>
    <property type="evidence" value="ECO:0007669"/>
    <property type="project" value="InterPro"/>
</dbReference>
<accession>V4TKH1</accession>
<comment type="function">
    <text evidence="5">An accessory protein needed during the final step in the assembly of 30S ribosomal subunit, possibly for assembly of the head region. Essential for efficient processing of 16S rRNA. May be needed both before and after RbfA during the maturation of 16S rRNA. It has affinity for free ribosomal 30S subunits but not for 70S ribosomes.</text>
</comment>
<dbReference type="EMBL" id="AWXZ01000015">
    <property type="protein sequence ID" value="ESR26358.1"/>
    <property type="molecule type" value="Genomic_DNA"/>
</dbReference>
<dbReference type="Pfam" id="PF01782">
    <property type="entry name" value="RimM"/>
    <property type="match status" value="1"/>
</dbReference>
<keyword evidence="3 5" id="KW-0698">rRNA processing</keyword>
<feature type="domain" description="Ribosome maturation factor RimM PRC barrel" evidence="7">
    <location>
        <begin position="102"/>
        <end position="170"/>
    </location>
</feature>
<evidence type="ECO:0000259" key="7">
    <source>
        <dbReference type="Pfam" id="PF24986"/>
    </source>
</evidence>
<protein>
    <recommendedName>
        <fullName evidence="5">Ribosome maturation factor RimM</fullName>
    </recommendedName>
</protein>
<dbReference type="InterPro" id="IPR011033">
    <property type="entry name" value="PRC_barrel-like_sf"/>
</dbReference>
<dbReference type="Gene3D" id="2.40.30.60">
    <property type="entry name" value="RimM"/>
    <property type="match status" value="1"/>
</dbReference>
<evidence type="ECO:0000256" key="3">
    <source>
        <dbReference type="ARBA" id="ARBA00022552"/>
    </source>
</evidence>
<name>V4TKH1_9HYPH</name>
<dbReference type="AlphaFoldDB" id="V4TKH1"/>
<comment type="subunit">
    <text evidence="5">Binds ribosomal protein uS19.</text>
</comment>
<comment type="similarity">
    <text evidence="5">Belongs to the RimM family.</text>
</comment>
<evidence type="ECO:0000256" key="4">
    <source>
        <dbReference type="ARBA" id="ARBA00023186"/>
    </source>
</evidence>
<dbReference type="GO" id="GO:0043022">
    <property type="term" value="F:ribosome binding"/>
    <property type="evidence" value="ECO:0007669"/>
    <property type="project" value="InterPro"/>
</dbReference>
<evidence type="ECO:0000259" key="6">
    <source>
        <dbReference type="Pfam" id="PF01782"/>
    </source>
</evidence>
<comment type="subcellular location">
    <subcellularLocation>
        <location evidence="5">Cytoplasm</location>
    </subcellularLocation>
</comment>